<gene>
    <name evidence="1" type="ORF">FDG2_5055</name>
</gene>
<dbReference type="Proteomes" id="UP000199013">
    <property type="component" value="Unassembled WGS sequence"/>
</dbReference>
<organism evidence="1 2">
    <name type="scientific">Candidatus Protofrankia californiensis</name>
    <dbReference type="NCBI Taxonomy" id="1839754"/>
    <lineage>
        <taxon>Bacteria</taxon>
        <taxon>Bacillati</taxon>
        <taxon>Actinomycetota</taxon>
        <taxon>Actinomycetes</taxon>
        <taxon>Frankiales</taxon>
        <taxon>Frankiaceae</taxon>
        <taxon>Protofrankia</taxon>
    </lineage>
</organism>
<evidence type="ECO:0000313" key="2">
    <source>
        <dbReference type="Proteomes" id="UP000199013"/>
    </source>
</evidence>
<sequence length="64" mass="6570">MILRGMLAGAGPTGVGAVGEPAITVPSVTAPRHRFSSMGIMDGEPDLAARSARILHEELGNPTM</sequence>
<dbReference type="EMBL" id="FLUV01002130">
    <property type="protein sequence ID" value="SBW26819.1"/>
    <property type="molecule type" value="Genomic_DNA"/>
</dbReference>
<protein>
    <submittedName>
        <fullName evidence="1">Uncharacterized protein</fullName>
    </submittedName>
</protein>
<accession>A0A1C3PAI6</accession>
<evidence type="ECO:0000313" key="1">
    <source>
        <dbReference type="EMBL" id="SBW26819.1"/>
    </source>
</evidence>
<name>A0A1C3PAI6_9ACTN</name>
<keyword evidence="2" id="KW-1185">Reference proteome</keyword>
<proteinExistence type="predicted"/>
<dbReference type="AlphaFoldDB" id="A0A1C3PAI6"/>
<reference evidence="2" key="1">
    <citation type="submission" date="2016-02" db="EMBL/GenBank/DDBJ databases">
        <authorList>
            <person name="Wibberg D."/>
        </authorList>
    </citation>
    <scope>NUCLEOTIDE SEQUENCE [LARGE SCALE GENOMIC DNA]</scope>
</reference>